<evidence type="ECO:0000313" key="15">
    <source>
        <dbReference type="EMBL" id="KAK4484768.1"/>
    </source>
</evidence>
<dbReference type="Pfam" id="PF00067">
    <property type="entry name" value="p450"/>
    <property type="match status" value="1"/>
</dbReference>
<keyword evidence="6 13" id="KW-0479">Metal-binding</keyword>
<dbReference type="InterPro" id="IPR001128">
    <property type="entry name" value="Cyt_P450"/>
</dbReference>
<comment type="similarity">
    <text evidence="3 13">Belongs to the cytochrome P450 family.</text>
</comment>
<name>A0ABR0D7M4_9LAMI</name>
<dbReference type="CDD" id="cd11072">
    <property type="entry name" value="CYP71-like"/>
    <property type="match status" value="1"/>
</dbReference>
<evidence type="ECO:0000256" key="7">
    <source>
        <dbReference type="ARBA" id="ARBA00022968"/>
    </source>
</evidence>
<keyword evidence="10 13" id="KW-0408">Iron</keyword>
<keyword evidence="9 13" id="KW-0560">Oxidoreductase</keyword>
<protein>
    <recommendedName>
        <fullName evidence="17">Cytochrome P450</fullName>
    </recommendedName>
</protein>
<keyword evidence="8" id="KW-1133">Transmembrane helix</keyword>
<gene>
    <name evidence="15" type="ORF">RD792_007362</name>
</gene>
<evidence type="ECO:0000256" key="10">
    <source>
        <dbReference type="ARBA" id="ARBA00023004"/>
    </source>
</evidence>
<dbReference type="PANTHER" id="PTHR47953">
    <property type="entry name" value="OS08G0105600 PROTEIN"/>
    <property type="match status" value="1"/>
</dbReference>
<evidence type="ECO:0000256" key="2">
    <source>
        <dbReference type="ARBA" id="ARBA00004606"/>
    </source>
</evidence>
<accession>A0ABR0D7M4</accession>
<dbReference type="SUPFAM" id="SSF48264">
    <property type="entry name" value="Cytochrome P450"/>
    <property type="match status" value="1"/>
</dbReference>
<comment type="caution">
    <text evidence="15">The sequence shown here is derived from an EMBL/GenBank/DDBJ whole genome shotgun (WGS) entry which is preliminary data.</text>
</comment>
<keyword evidence="11 13" id="KW-0503">Monooxygenase</keyword>
<evidence type="ECO:0000256" key="13">
    <source>
        <dbReference type="RuleBase" id="RU000461"/>
    </source>
</evidence>
<dbReference type="EMBL" id="JAYDYQ010002533">
    <property type="protein sequence ID" value="KAK4484768.1"/>
    <property type="molecule type" value="Genomic_DNA"/>
</dbReference>
<proteinExistence type="inferred from homology"/>
<comment type="cofactor">
    <cofactor evidence="1">
        <name>heme</name>
        <dbReference type="ChEBI" id="CHEBI:30413"/>
    </cofactor>
</comment>
<dbReference type="PRINTS" id="PR00463">
    <property type="entry name" value="EP450I"/>
</dbReference>
<evidence type="ECO:0000256" key="9">
    <source>
        <dbReference type="ARBA" id="ARBA00023002"/>
    </source>
</evidence>
<organism evidence="15 16">
    <name type="scientific">Penstemon davidsonii</name>
    <dbReference type="NCBI Taxonomy" id="160366"/>
    <lineage>
        <taxon>Eukaryota</taxon>
        <taxon>Viridiplantae</taxon>
        <taxon>Streptophyta</taxon>
        <taxon>Embryophyta</taxon>
        <taxon>Tracheophyta</taxon>
        <taxon>Spermatophyta</taxon>
        <taxon>Magnoliopsida</taxon>
        <taxon>eudicotyledons</taxon>
        <taxon>Gunneridae</taxon>
        <taxon>Pentapetalae</taxon>
        <taxon>asterids</taxon>
        <taxon>lamiids</taxon>
        <taxon>Lamiales</taxon>
        <taxon>Plantaginaceae</taxon>
        <taxon>Cheloneae</taxon>
        <taxon>Penstemon</taxon>
    </lineage>
</organism>
<keyword evidence="16" id="KW-1185">Reference proteome</keyword>
<comment type="subcellular location">
    <subcellularLocation>
        <location evidence="2">Membrane</location>
        <topology evidence="2">Single-pass type II membrane protein</topology>
    </subcellularLocation>
</comment>
<keyword evidence="7" id="KW-0735">Signal-anchor</keyword>
<sequence length="481" mass="55098">MLLKVTTQSKNKSKSTPKLPPGPRKVPFIGHLHLFASYNPPHRTLRDLALKYGSSLMHLQLGEVSTVVVSSPEAAKQFLKTHDVIFASRPSLLATEIICYNNTNIAFAPYGEYWRELRKICTLELLSMKRVQSLWPIREEEFSNLCRWIISNEGSSINLTERVNLTTYEVITRASIGKKNEEQAIFISVLKEAIELASGLHICDVYPSIKLFRVISGMKQRIMRLHKETDRILGNVINEHKVANGSKTREDLLDVLIKFHDAGLTTDNIKAILMDMFSAGSETTATTIDWAMSEMLKNPQVLEKAQEEVRKVFKEKGYVDEIDFQELKYLKLVIKETLRMHPPVPLLLPRENSERCEIEGYEIPSKTRVLVNVWAMGRDPKYWKEAESFIPERYIESSVDYKGNNFEYIPFGAGRRICPGMSFGLANVELPLAMFLYHFDWILPNGMKPEQIDMTESFGATVRRKYPLYVIPVVKKPLPVK</sequence>
<dbReference type="PRINTS" id="PR00385">
    <property type="entry name" value="P450"/>
</dbReference>
<dbReference type="Proteomes" id="UP001291926">
    <property type="component" value="Unassembled WGS sequence"/>
</dbReference>
<evidence type="ECO:0000313" key="16">
    <source>
        <dbReference type="Proteomes" id="UP001291926"/>
    </source>
</evidence>
<feature type="region of interest" description="Disordered" evidence="14">
    <location>
        <begin position="1"/>
        <end position="24"/>
    </location>
</feature>
<evidence type="ECO:0000256" key="14">
    <source>
        <dbReference type="SAM" id="MobiDB-lite"/>
    </source>
</evidence>
<dbReference type="InterPro" id="IPR002401">
    <property type="entry name" value="Cyt_P450_E_grp-I"/>
</dbReference>
<keyword evidence="12" id="KW-0472">Membrane</keyword>
<dbReference type="PROSITE" id="PS00086">
    <property type="entry name" value="CYTOCHROME_P450"/>
    <property type="match status" value="1"/>
</dbReference>
<evidence type="ECO:0000256" key="1">
    <source>
        <dbReference type="ARBA" id="ARBA00001971"/>
    </source>
</evidence>
<dbReference type="InterPro" id="IPR052306">
    <property type="entry name" value="CYP450_71D"/>
</dbReference>
<keyword evidence="5" id="KW-0812">Transmembrane</keyword>
<evidence type="ECO:0000256" key="8">
    <source>
        <dbReference type="ARBA" id="ARBA00022989"/>
    </source>
</evidence>
<feature type="compositionally biased region" description="Polar residues" evidence="14">
    <location>
        <begin position="1"/>
        <end position="16"/>
    </location>
</feature>
<dbReference type="Gene3D" id="1.10.630.10">
    <property type="entry name" value="Cytochrome P450"/>
    <property type="match status" value="1"/>
</dbReference>
<evidence type="ECO:0000256" key="12">
    <source>
        <dbReference type="ARBA" id="ARBA00023136"/>
    </source>
</evidence>
<dbReference type="InterPro" id="IPR017972">
    <property type="entry name" value="Cyt_P450_CS"/>
</dbReference>
<evidence type="ECO:0000256" key="11">
    <source>
        <dbReference type="ARBA" id="ARBA00023033"/>
    </source>
</evidence>
<keyword evidence="4 13" id="KW-0349">Heme</keyword>
<reference evidence="15 16" key="1">
    <citation type="journal article" date="2023" name="bioRxiv">
        <title>Genome report: Whole genome sequence and annotation of Penstemon davidsonii.</title>
        <authorList>
            <person name="Ostevik K.L."/>
            <person name="Alabady M."/>
            <person name="Zhang M."/>
            <person name="Rausher M.D."/>
        </authorList>
    </citation>
    <scope>NUCLEOTIDE SEQUENCE [LARGE SCALE GENOMIC DNA]</scope>
    <source>
        <strain evidence="15">DNT005</strain>
        <tissue evidence="15">Whole leaf</tissue>
    </source>
</reference>
<evidence type="ECO:0000256" key="4">
    <source>
        <dbReference type="ARBA" id="ARBA00022617"/>
    </source>
</evidence>
<evidence type="ECO:0000256" key="5">
    <source>
        <dbReference type="ARBA" id="ARBA00022692"/>
    </source>
</evidence>
<dbReference type="PANTHER" id="PTHR47953:SF19">
    <property type="entry name" value="OS06G0641600 PROTEIN"/>
    <property type="match status" value="1"/>
</dbReference>
<evidence type="ECO:0000256" key="6">
    <source>
        <dbReference type="ARBA" id="ARBA00022723"/>
    </source>
</evidence>
<dbReference type="InterPro" id="IPR036396">
    <property type="entry name" value="Cyt_P450_sf"/>
</dbReference>
<evidence type="ECO:0000256" key="3">
    <source>
        <dbReference type="ARBA" id="ARBA00010617"/>
    </source>
</evidence>
<evidence type="ECO:0008006" key="17">
    <source>
        <dbReference type="Google" id="ProtNLM"/>
    </source>
</evidence>